<dbReference type="EMBL" id="CH902620">
    <property type="protein sequence ID" value="EDV32007.2"/>
    <property type="molecule type" value="Genomic_DNA"/>
</dbReference>
<dbReference type="AlphaFoldDB" id="B3MN29"/>
<evidence type="ECO:0000313" key="1">
    <source>
        <dbReference type="EMBL" id="EDV32007.2"/>
    </source>
</evidence>
<name>B3MN29_DROAN</name>
<dbReference type="InParanoid" id="B3MN29"/>
<organism evidence="1 2">
    <name type="scientific">Drosophila ananassae</name>
    <name type="common">Fruit fly</name>
    <dbReference type="NCBI Taxonomy" id="7217"/>
    <lineage>
        <taxon>Eukaryota</taxon>
        <taxon>Metazoa</taxon>
        <taxon>Ecdysozoa</taxon>
        <taxon>Arthropoda</taxon>
        <taxon>Hexapoda</taxon>
        <taxon>Insecta</taxon>
        <taxon>Pterygota</taxon>
        <taxon>Neoptera</taxon>
        <taxon>Endopterygota</taxon>
        <taxon>Diptera</taxon>
        <taxon>Brachycera</taxon>
        <taxon>Muscomorpha</taxon>
        <taxon>Ephydroidea</taxon>
        <taxon>Drosophilidae</taxon>
        <taxon>Drosophila</taxon>
        <taxon>Sophophora</taxon>
    </lineage>
</organism>
<dbReference type="Proteomes" id="UP000007801">
    <property type="component" value="Unassembled WGS sequence"/>
</dbReference>
<dbReference type="OrthoDB" id="7833747at2759"/>
<reference evidence="1 2" key="1">
    <citation type="journal article" date="2007" name="Nature">
        <title>Evolution of genes and genomes on the Drosophila phylogeny.</title>
        <authorList>
            <consortium name="Drosophila 12 Genomes Consortium"/>
            <person name="Clark A.G."/>
            <person name="Eisen M.B."/>
            <person name="Smith D.R."/>
            <person name="Bergman C.M."/>
            <person name="Oliver B."/>
            <person name="Markow T.A."/>
            <person name="Kaufman T.C."/>
            <person name="Kellis M."/>
            <person name="Gelbart W."/>
            <person name="Iyer V.N."/>
            <person name="Pollard D.A."/>
            <person name="Sackton T.B."/>
            <person name="Larracuente A.M."/>
            <person name="Singh N.D."/>
            <person name="Abad J.P."/>
            <person name="Abt D.N."/>
            <person name="Adryan B."/>
            <person name="Aguade M."/>
            <person name="Akashi H."/>
            <person name="Anderson W.W."/>
            <person name="Aquadro C.F."/>
            <person name="Ardell D.H."/>
            <person name="Arguello R."/>
            <person name="Artieri C.G."/>
            <person name="Barbash D.A."/>
            <person name="Barker D."/>
            <person name="Barsanti P."/>
            <person name="Batterham P."/>
            <person name="Batzoglou S."/>
            <person name="Begun D."/>
            <person name="Bhutkar A."/>
            <person name="Blanco E."/>
            <person name="Bosak S.A."/>
            <person name="Bradley R.K."/>
            <person name="Brand A.D."/>
            <person name="Brent M.R."/>
            <person name="Brooks A.N."/>
            <person name="Brown R.H."/>
            <person name="Butlin R.K."/>
            <person name="Caggese C."/>
            <person name="Calvi B.R."/>
            <person name="Bernardo de Carvalho A."/>
            <person name="Caspi A."/>
            <person name="Castrezana S."/>
            <person name="Celniker S.E."/>
            <person name="Chang J.L."/>
            <person name="Chapple C."/>
            <person name="Chatterji S."/>
            <person name="Chinwalla A."/>
            <person name="Civetta A."/>
            <person name="Clifton S.W."/>
            <person name="Comeron J.M."/>
            <person name="Costello J.C."/>
            <person name="Coyne J.A."/>
            <person name="Daub J."/>
            <person name="David R.G."/>
            <person name="Delcher A.L."/>
            <person name="Delehaunty K."/>
            <person name="Do C.B."/>
            <person name="Ebling H."/>
            <person name="Edwards K."/>
            <person name="Eickbush T."/>
            <person name="Evans J.D."/>
            <person name="Filipski A."/>
            <person name="Findeiss S."/>
            <person name="Freyhult E."/>
            <person name="Fulton L."/>
            <person name="Fulton R."/>
            <person name="Garcia A.C."/>
            <person name="Gardiner A."/>
            <person name="Garfield D.A."/>
            <person name="Garvin B.E."/>
            <person name="Gibson G."/>
            <person name="Gilbert D."/>
            <person name="Gnerre S."/>
            <person name="Godfrey J."/>
            <person name="Good R."/>
            <person name="Gotea V."/>
            <person name="Gravely B."/>
            <person name="Greenberg A.J."/>
            <person name="Griffiths-Jones S."/>
            <person name="Gross S."/>
            <person name="Guigo R."/>
            <person name="Gustafson E.A."/>
            <person name="Haerty W."/>
            <person name="Hahn M.W."/>
            <person name="Halligan D.L."/>
            <person name="Halpern A.L."/>
            <person name="Halter G.M."/>
            <person name="Han M.V."/>
            <person name="Heger A."/>
            <person name="Hillier L."/>
            <person name="Hinrichs A.S."/>
            <person name="Holmes I."/>
            <person name="Hoskins R.A."/>
            <person name="Hubisz M.J."/>
            <person name="Hultmark D."/>
            <person name="Huntley M.A."/>
            <person name="Jaffe D.B."/>
            <person name="Jagadeeshan S."/>
            <person name="Jeck W.R."/>
            <person name="Johnson J."/>
            <person name="Jones C.D."/>
            <person name="Jordan W.C."/>
            <person name="Karpen G.H."/>
            <person name="Kataoka E."/>
            <person name="Keightley P.D."/>
            <person name="Kheradpour P."/>
            <person name="Kirkness E.F."/>
            <person name="Koerich L.B."/>
            <person name="Kristiansen K."/>
            <person name="Kudrna D."/>
            <person name="Kulathinal R.J."/>
            <person name="Kumar S."/>
            <person name="Kwok R."/>
            <person name="Lander E."/>
            <person name="Langley C.H."/>
            <person name="Lapoint R."/>
            <person name="Lazzaro B.P."/>
            <person name="Lee S.J."/>
            <person name="Levesque L."/>
            <person name="Li R."/>
            <person name="Lin C.F."/>
            <person name="Lin M.F."/>
            <person name="Lindblad-Toh K."/>
            <person name="Llopart A."/>
            <person name="Long M."/>
            <person name="Low L."/>
            <person name="Lozovsky E."/>
            <person name="Lu J."/>
            <person name="Luo M."/>
            <person name="Machado C.A."/>
            <person name="Makalowski W."/>
            <person name="Marzo M."/>
            <person name="Matsuda M."/>
            <person name="Matzkin L."/>
            <person name="McAllister B."/>
            <person name="McBride C.S."/>
            <person name="McKernan B."/>
            <person name="McKernan K."/>
            <person name="Mendez-Lago M."/>
            <person name="Minx P."/>
            <person name="Mollenhauer M.U."/>
            <person name="Montooth K."/>
            <person name="Mount S.M."/>
            <person name="Mu X."/>
            <person name="Myers E."/>
            <person name="Negre B."/>
            <person name="Newfeld S."/>
            <person name="Nielsen R."/>
            <person name="Noor M.A."/>
            <person name="O'Grady P."/>
            <person name="Pachter L."/>
            <person name="Papaceit M."/>
            <person name="Parisi M.J."/>
            <person name="Parisi M."/>
            <person name="Parts L."/>
            <person name="Pedersen J.S."/>
            <person name="Pesole G."/>
            <person name="Phillippy A.M."/>
            <person name="Ponting C.P."/>
            <person name="Pop M."/>
            <person name="Porcelli D."/>
            <person name="Powell J.R."/>
            <person name="Prohaska S."/>
            <person name="Pruitt K."/>
            <person name="Puig M."/>
            <person name="Quesneville H."/>
            <person name="Ram K.R."/>
            <person name="Rand D."/>
            <person name="Rasmussen M.D."/>
            <person name="Reed L.K."/>
            <person name="Reenan R."/>
            <person name="Reily A."/>
            <person name="Remington K.A."/>
            <person name="Rieger T.T."/>
            <person name="Ritchie M.G."/>
            <person name="Robin C."/>
            <person name="Rogers Y.H."/>
            <person name="Rohde C."/>
            <person name="Rozas J."/>
            <person name="Rubenfield M.J."/>
            <person name="Ruiz A."/>
            <person name="Russo S."/>
            <person name="Salzberg S.L."/>
            <person name="Sanchez-Gracia A."/>
            <person name="Saranga D.J."/>
            <person name="Sato H."/>
            <person name="Schaeffer S.W."/>
            <person name="Schatz M.C."/>
            <person name="Schlenke T."/>
            <person name="Schwartz R."/>
            <person name="Segarra C."/>
            <person name="Singh R.S."/>
            <person name="Sirot L."/>
            <person name="Sirota M."/>
            <person name="Sisneros N.B."/>
            <person name="Smith C.D."/>
            <person name="Smith T.F."/>
            <person name="Spieth J."/>
            <person name="Stage D.E."/>
            <person name="Stark A."/>
            <person name="Stephan W."/>
            <person name="Strausberg R.L."/>
            <person name="Strempel S."/>
            <person name="Sturgill D."/>
            <person name="Sutton G."/>
            <person name="Sutton G.G."/>
            <person name="Tao W."/>
            <person name="Teichmann S."/>
            <person name="Tobari Y.N."/>
            <person name="Tomimura Y."/>
            <person name="Tsolas J.M."/>
            <person name="Valente V.L."/>
            <person name="Venter E."/>
            <person name="Venter J.C."/>
            <person name="Vicario S."/>
            <person name="Vieira F.G."/>
            <person name="Vilella A.J."/>
            <person name="Villasante A."/>
            <person name="Walenz B."/>
            <person name="Wang J."/>
            <person name="Wasserman M."/>
            <person name="Watts T."/>
            <person name="Wilson D."/>
            <person name="Wilson R.K."/>
            <person name="Wing R.A."/>
            <person name="Wolfner M.F."/>
            <person name="Wong A."/>
            <person name="Wong G.K."/>
            <person name="Wu C.I."/>
            <person name="Wu G."/>
            <person name="Yamamoto D."/>
            <person name="Yang H.P."/>
            <person name="Yang S.P."/>
            <person name="Yorke J.A."/>
            <person name="Yoshida K."/>
            <person name="Zdobnov E."/>
            <person name="Zhang P."/>
            <person name="Zhang Y."/>
            <person name="Zimin A.V."/>
            <person name="Baldwin J."/>
            <person name="Abdouelleil A."/>
            <person name="Abdulkadir J."/>
            <person name="Abebe A."/>
            <person name="Abera B."/>
            <person name="Abreu J."/>
            <person name="Acer S.C."/>
            <person name="Aftuck L."/>
            <person name="Alexander A."/>
            <person name="An P."/>
            <person name="Anderson E."/>
            <person name="Anderson S."/>
            <person name="Arachi H."/>
            <person name="Azer M."/>
            <person name="Bachantsang P."/>
            <person name="Barry A."/>
            <person name="Bayul T."/>
            <person name="Berlin A."/>
            <person name="Bessette D."/>
            <person name="Bloom T."/>
            <person name="Blye J."/>
            <person name="Boguslavskiy L."/>
            <person name="Bonnet C."/>
            <person name="Boukhgalter B."/>
            <person name="Bourzgui I."/>
            <person name="Brown A."/>
            <person name="Cahill P."/>
            <person name="Channer S."/>
            <person name="Cheshatsang Y."/>
            <person name="Chuda L."/>
            <person name="Citroen M."/>
            <person name="Collymore A."/>
            <person name="Cooke P."/>
            <person name="Costello M."/>
            <person name="D'Aco K."/>
            <person name="Daza R."/>
            <person name="De Haan G."/>
            <person name="DeGray S."/>
            <person name="DeMaso C."/>
            <person name="Dhargay N."/>
            <person name="Dooley K."/>
            <person name="Dooley E."/>
            <person name="Doricent M."/>
            <person name="Dorje P."/>
            <person name="Dorjee K."/>
            <person name="Dupes A."/>
            <person name="Elong R."/>
            <person name="Falk J."/>
            <person name="Farina A."/>
            <person name="Faro S."/>
            <person name="Ferguson D."/>
            <person name="Fisher S."/>
            <person name="Foley C.D."/>
            <person name="Franke A."/>
            <person name="Friedrich D."/>
            <person name="Gadbois L."/>
            <person name="Gearin G."/>
            <person name="Gearin C.R."/>
            <person name="Giannoukos G."/>
            <person name="Goode T."/>
            <person name="Graham J."/>
            <person name="Grandbois E."/>
            <person name="Grewal S."/>
            <person name="Gyaltsen K."/>
            <person name="Hafez N."/>
            <person name="Hagos B."/>
            <person name="Hall J."/>
            <person name="Henson C."/>
            <person name="Hollinger A."/>
            <person name="Honan T."/>
            <person name="Huard M.D."/>
            <person name="Hughes L."/>
            <person name="Hurhula B."/>
            <person name="Husby M.E."/>
            <person name="Kamat A."/>
            <person name="Kanga B."/>
            <person name="Kashin S."/>
            <person name="Khazanovich D."/>
            <person name="Kisner P."/>
            <person name="Lance K."/>
            <person name="Lara M."/>
            <person name="Lee W."/>
            <person name="Lennon N."/>
            <person name="Letendre F."/>
            <person name="LeVine R."/>
            <person name="Lipovsky A."/>
            <person name="Liu X."/>
            <person name="Liu J."/>
            <person name="Liu S."/>
            <person name="Lokyitsang T."/>
            <person name="Lokyitsang Y."/>
            <person name="Lubonja R."/>
            <person name="Lui A."/>
            <person name="MacDonald P."/>
            <person name="Magnisalis V."/>
            <person name="Maru K."/>
            <person name="Matthews C."/>
            <person name="McCusker W."/>
            <person name="McDonough S."/>
            <person name="Mehta T."/>
            <person name="Meldrim J."/>
            <person name="Meneus L."/>
            <person name="Mihai O."/>
            <person name="Mihalev A."/>
            <person name="Mihova T."/>
            <person name="Mittelman R."/>
            <person name="Mlenga V."/>
            <person name="Montmayeur A."/>
            <person name="Mulrain L."/>
            <person name="Navidi A."/>
            <person name="Naylor J."/>
            <person name="Negash T."/>
            <person name="Nguyen T."/>
            <person name="Nguyen N."/>
            <person name="Nicol R."/>
            <person name="Norbu C."/>
            <person name="Norbu N."/>
            <person name="Novod N."/>
            <person name="O'Neill B."/>
            <person name="Osman S."/>
            <person name="Markiewicz E."/>
            <person name="Oyono O.L."/>
            <person name="Patti C."/>
            <person name="Phunkhang P."/>
            <person name="Pierre F."/>
            <person name="Priest M."/>
            <person name="Raghuraman S."/>
            <person name="Rege F."/>
            <person name="Reyes R."/>
            <person name="Rise C."/>
            <person name="Rogov P."/>
            <person name="Ross K."/>
            <person name="Ryan E."/>
            <person name="Settipalli S."/>
            <person name="Shea T."/>
            <person name="Sherpa N."/>
            <person name="Shi L."/>
            <person name="Shih D."/>
            <person name="Sparrow T."/>
            <person name="Spaulding J."/>
            <person name="Stalker J."/>
            <person name="Stange-Thomann N."/>
            <person name="Stavropoulos S."/>
            <person name="Stone C."/>
            <person name="Strader C."/>
            <person name="Tesfaye S."/>
            <person name="Thomson T."/>
            <person name="Thoulutsang Y."/>
            <person name="Thoulutsang D."/>
            <person name="Topham K."/>
            <person name="Topping I."/>
            <person name="Tsamla T."/>
            <person name="Vassiliev H."/>
            <person name="Vo A."/>
            <person name="Wangchuk T."/>
            <person name="Wangdi T."/>
            <person name="Weiand M."/>
            <person name="Wilkinson J."/>
            <person name="Wilson A."/>
            <person name="Yadav S."/>
            <person name="Young G."/>
            <person name="Yu Q."/>
            <person name="Zembek L."/>
            <person name="Zhong D."/>
            <person name="Zimmer A."/>
            <person name="Zwirko Z."/>
            <person name="Jaffe D.B."/>
            <person name="Alvarez P."/>
            <person name="Brockman W."/>
            <person name="Butler J."/>
            <person name="Chin C."/>
            <person name="Gnerre S."/>
            <person name="Grabherr M."/>
            <person name="Kleber M."/>
            <person name="Mauceli E."/>
            <person name="MacCallum I."/>
        </authorList>
    </citation>
    <scope>NUCLEOTIDE SEQUENCE [LARGE SCALE GENOMIC DNA]</scope>
    <source>
        <strain evidence="2">Tucson 14024-0371.13</strain>
    </source>
</reference>
<dbReference type="FunCoup" id="B3MN29">
    <property type="interactions" value="1"/>
</dbReference>
<dbReference type="HOGENOM" id="CLU_1580156_0_0_1"/>
<protein>
    <submittedName>
        <fullName evidence="1">Uncharacterized protein</fullName>
    </submittedName>
</protein>
<keyword evidence="2" id="KW-1185">Reference proteome</keyword>
<sequence>MATHSFKDNSAQETDHRNLHSIPVPIDAEYIKTLRRKWIEYFWSLSKTPTEIKLAEERASRASQMVSSNQKKALEKSLVSPKPIRPLTALYSSPRTTTRMKKVMQKMSKSRSQSPRKLNFSFCPECGFVNCALSHKEHAEKMRQRLKKLLTQHPSLKPKKKNISFIKL</sequence>
<evidence type="ECO:0000313" key="2">
    <source>
        <dbReference type="Proteomes" id="UP000007801"/>
    </source>
</evidence>
<gene>
    <name evidence="1" type="primary">Dana\GF19723</name>
    <name evidence="1" type="synonym">dana_GLEANR_22128</name>
    <name evidence="1" type="ORF">GF19723</name>
</gene>
<proteinExistence type="predicted"/>
<accession>B3MN29</accession>